<feature type="region of interest" description="Disordered" evidence="1">
    <location>
        <begin position="60"/>
        <end position="87"/>
    </location>
</feature>
<dbReference type="Pfam" id="PF14452">
    <property type="entry name" value="Multi_ubiq"/>
    <property type="match status" value="1"/>
</dbReference>
<evidence type="ECO:0000259" key="2">
    <source>
        <dbReference type="Pfam" id="PF14452"/>
    </source>
</evidence>
<dbReference type="InterPro" id="IPR027802">
    <property type="entry name" value="Multi-ubiquitin_dom"/>
</dbReference>
<sequence length="87" mass="9613">MSNEHSENAPGHNKPVQIVINGQPHSVTQQRISYEEVVRLAFPEGPFDITYAVDYANDHGPDGTVTQGQDTKVREGMSFNVIKSSRS</sequence>
<proteinExistence type="predicted"/>
<evidence type="ECO:0000313" key="4">
    <source>
        <dbReference type="Proteomes" id="UP000663400"/>
    </source>
</evidence>
<feature type="domain" description="Multi-ubiquitin" evidence="2">
    <location>
        <begin position="16"/>
        <end position="83"/>
    </location>
</feature>
<organism evidence="3 4">
    <name type="scientific">Lysobacter arenosi</name>
    <dbReference type="NCBI Taxonomy" id="2795387"/>
    <lineage>
        <taxon>Bacteria</taxon>
        <taxon>Pseudomonadati</taxon>
        <taxon>Pseudomonadota</taxon>
        <taxon>Gammaproteobacteria</taxon>
        <taxon>Lysobacterales</taxon>
        <taxon>Lysobacteraceae</taxon>
        <taxon>Lysobacter</taxon>
    </lineage>
</organism>
<dbReference type="Proteomes" id="UP000663400">
    <property type="component" value="Chromosome"/>
</dbReference>
<reference evidence="3 4" key="1">
    <citation type="submission" date="2021-02" db="EMBL/GenBank/DDBJ databases">
        <title>Lysobacter arenosi sp. nov., isolated from soil of gangwondo yeongwol, south Korea.</title>
        <authorList>
            <person name="Kim K.R."/>
            <person name="Kim K.H."/>
            <person name="Jeon C.O."/>
        </authorList>
    </citation>
    <scope>NUCLEOTIDE SEQUENCE [LARGE SCALE GENOMIC DNA]</scope>
    <source>
        <strain evidence="3 4">R7</strain>
    </source>
</reference>
<evidence type="ECO:0000313" key="3">
    <source>
        <dbReference type="EMBL" id="QSX74227.1"/>
    </source>
</evidence>
<accession>A0ABX7R7Z1</accession>
<evidence type="ECO:0000256" key="1">
    <source>
        <dbReference type="SAM" id="MobiDB-lite"/>
    </source>
</evidence>
<dbReference type="EMBL" id="CP071517">
    <property type="protein sequence ID" value="QSX74227.1"/>
    <property type="molecule type" value="Genomic_DNA"/>
</dbReference>
<dbReference type="RefSeq" id="WP_200607935.1">
    <property type="nucleotide sequence ID" value="NZ_CP071517.1"/>
</dbReference>
<name>A0ABX7R7Z1_9GAMM</name>
<gene>
    <name evidence="3" type="ORF">HIV01_013620</name>
</gene>
<keyword evidence="4" id="KW-1185">Reference proteome</keyword>
<protein>
    <submittedName>
        <fullName evidence="3">Multiubiquitin domain-containing protein</fullName>
    </submittedName>
</protein>